<accession>A0ACB8RF98</accession>
<sequence>MPFGLTIGTERASALQHAIGEELMKRGYSADNDEVMAEYIIIMIINNKSPDVISGELEDLIGSEFDRSFTDWLFAEAAKGAPESELFTQTQTQSSDTTQPSPPASSSVREAPPHAPADGRRPPPSGPRGGAPLYQQALSQALPNPSPTAQKRSASARSPSPTGQGPSKSRRTDIPAGPRAMREGRHGGPSAPRSLLERVGGPAGRPNHNGPARNDDIQSRIDNITGSPMGMDMQAAMAAGFVPPGMDMNAMAAAQMGANPLLLQEMMMNQMAMMAQMATSLGMLNPVNGQFNGFPMQGGPQDMAMYGPGGFQGAPPGDMGGRGRGRGRGGFNGRGRGGGRASSPRLAGGEPATAETETSSTTAPEVTVAAPVPTPVPATSQPTARIPFAVPDRPQSPTLCKFGLKCTNAHCRWSHPSPVATPESGVVLSNEACEQGKDCKDKDCIKAHVSPAAANPDLAVEQPKSKPKPHVPAPPPPQSHVAVPCRYGANCTRRDCQFQHPPAHRASHHASQQQQQQQQPCRFGAGCTRANCAFQHPEGRVLPSSFHRGLSATGPIVNVSTPQTGSMGGPSPHRSVVFNNPKAAQDGKTLEEKVRKVEEEKQRAVQAVKEAEEAAAKKEGGAKPSVAIAV</sequence>
<keyword evidence="2" id="KW-1185">Reference proteome</keyword>
<comment type="caution">
    <text evidence="1">The sequence shown here is derived from an EMBL/GenBank/DDBJ whole genome shotgun (WGS) entry which is preliminary data.</text>
</comment>
<evidence type="ECO:0000313" key="2">
    <source>
        <dbReference type="Proteomes" id="UP000814033"/>
    </source>
</evidence>
<dbReference type="EMBL" id="MU276042">
    <property type="protein sequence ID" value="KAI0042894.1"/>
    <property type="molecule type" value="Genomic_DNA"/>
</dbReference>
<reference evidence="1" key="1">
    <citation type="submission" date="2021-02" db="EMBL/GenBank/DDBJ databases">
        <authorList>
            <consortium name="DOE Joint Genome Institute"/>
            <person name="Ahrendt S."/>
            <person name="Looney B.P."/>
            <person name="Miyauchi S."/>
            <person name="Morin E."/>
            <person name="Drula E."/>
            <person name="Courty P.E."/>
            <person name="Chicoki N."/>
            <person name="Fauchery L."/>
            <person name="Kohler A."/>
            <person name="Kuo A."/>
            <person name="Labutti K."/>
            <person name="Pangilinan J."/>
            <person name="Lipzen A."/>
            <person name="Riley R."/>
            <person name="Andreopoulos W."/>
            <person name="He G."/>
            <person name="Johnson J."/>
            <person name="Barry K.W."/>
            <person name="Grigoriev I.V."/>
            <person name="Nagy L."/>
            <person name="Hibbett D."/>
            <person name="Henrissat B."/>
            <person name="Matheny P.B."/>
            <person name="Labbe J."/>
            <person name="Martin F."/>
        </authorList>
    </citation>
    <scope>NUCLEOTIDE SEQUENCE</scope>
    <source>
        <strain evidence="1">FP105234-sp</strain>
    </source>
</reference>
<evidence type="ECO:0000313" key="1">
    <source>
        <dbReference type="EMBL" id="KAI0042894.1"/>
    </source>
</evidence>
<organism evidence="1 2">
    <name type="scientific">Auriscalpium vulgare</name>
    <dbReference type="NCBI Taxonomy" id="40419"/>
    <lineage>
        <taxon>Eukaryota</taxon>
        <taxon>Fungi</taxon>
        <taxon>Dikarya</taxon>
        <taxon>Basidiomycota</taxon>
        <taxon>Agaricomycotina</taxon>
        <taxon>Agaricomycetes</taxon>
        <taxon>Russulales</taxon>
        <taxon>Auriscalpiaceae</taxon>
        <taxon>Auriscalpium</taxon>
    </lineage>
</organism>
<reference evidence="1" key="2">
    <citation type="journal article" date="2022" name="New Phytol.">
        <title>Evolutionary transition to the ectomycorrhizal habit in the genomes of a hyperdiverse lineage of mushroom-forming fungi.</title>
        <authorList>
            <person name="Looney B."/>
            <person name="Miyauchi S."/>
            <person name="Morin E."/>
            <person name="Drula E."/>
            <person name="Courty P.E."/>
            <person name="Kohler A."/>
            <person name="Kuo A."/>
            <person name="LaButti K."/>
            <person name="Pangilinan J."/>
            <person name="Lipzen A."/>
            <person name="Riley R."/>
            <person name="Andreopoulos W."/>
            <person name="He G."/>
            <person name="Johnson J."/>
            <person name="Nolan M."/>
            <person name="Tritt A."/>
            <person name="Barry K.W."/>
            <person name="Grigoriev I.V."/>
            <person name="Nagy L.G."/>
            <person name="Hibbett D."/>
            <person name="Henrissat B."/>
            <person name="Matheny P.B."/>
            <person name="Labbe J."/>
            <person name="Martin F.M."/>
        </authorList>
    </citation>
    <scope>NUCLEOTIDE SEQUENCE</scope>
    <source>
        <strain evidence="1">FP105234-sp</strain>
    </source>
</reference>
<protein>
    <submittedName>
        <fullName evidence="1">Uncharacterized protein</fullName>
    </submittedName>
</protein>
<dbReference type="Proteomes" id="UP000814033">
    <property type="component" value="Unassembled WGS sequence"/>
</dbReference>
<proteinExistence type="predicted"/>
<name>A0ACB8RF98_9AGAM</name>
<gene>
    <name evidence="1" type="ORF">FA95DRAFT_1563829</name>
</gene>